<proteinExistence type="predicted"/>
<protein>
    <submittedName>
        <fullName evidence="3">ThuA domain-containing protein</fullName>
    </submittedName>
</protein>
<evidence type="ECO:0000256" key="1">
    <source>
        <dbReference type="SAM" id="SignalP"/>
    </source>
</evidence>
<dbReference type="EMBL" id="JBHUDG010000018">
    <property type="protein sequence ID" value="MFD1630644.1"/>
    <property type="molecule type" value="Genomic_DNA"/>
</dbReference>
<dbReference type="RefSeq" id="WP_379663019.1">
    <property type="nucleotide sequence ID" value="NZ_JBHUDG010000018.1"/>
</dbReference>
<name>A0ABW4IE55_9SPHI</name>
<keyword evidence="4" id="KW-1185">Reference proteome</keyword>
<dbReference type="Gene3D" id="3.40.50.880">
    <property type="match status" value="1"/>
</dbReference>
<dbReference type="InterPro" id="IPR029062">
    <property type="entry name" value="Class_I_gatase-like"/>
</dbReference>
<feature type="signal peptide" evidence="1">
    <location>
        <begin position="1"/>
        <end position="20"/>
    </location>
</feature>
<dbReference type="PANTHER" id="PTHR40469">
    <property type="entry name" value="SECRETED GLYCOSYL HYDROLASE"/>
    <property type="match status" value="1"/>
</dbReference>
<dbReference type="Proteomes" id="UP001597118">
    <property type="component" value="Unassembled WGS sequence"/>
</dbReference>
<feature type="domain" description="ThuA-like" evidence="2">
    <location>
        <begin position="26"/>
        <end position="237"/>
    </location>
</feature>
<dbReference type="PANTHER" id="PTHR40469:SF2">
    <property type="entry name" value="GALACTOSE-BINDING DOMAIN-LIKE SUPERFAMILY PROTEIN"/>
    <property type="match status" value="1"/>
</dbReference>
<evidence type="ECO:0000259" key="2">
    <source>
        <dbReference type="Pfam" id="PF06283"/>
    </source>
</evidence>
<accession>A0ABW4IE55</accession>
<gene>
    <name evidence="3" type="ORF">ACFSAH_12195</name>
</gene>
<organism evidence="3 4">
    <name type="scientific">Pseudopedobacter beijingensis</name>
    <dbReference type="NCBI Taxonomy" id="1207056"/>
    <lineage>
        <taxon>Bacteria</taxon>
        <taxon>Pseudomonadati</taxon>
        <taxon>Bacteroidota</taxon>
        <taxon>Sphingobacteriia</taxon>
        <taxon>Sphingobacteriales</taxon>
        <taxon>Sphingobacteriaceae</taxon>
        <taxon>Pseudopedobacter</taxon>
    </lineage>
</organism>
<dbReference type="Pfam" id="PF06283">
    <property type="entry name" value="ThuA"/>
    <property type="match status" value="1"/>
</dbReference>
<dbReference type="SUPFAM" id="SSF52317">
    <property type="entry name" value="Class I glutamine amidotransferase-like"/>
    <property type="match status" value="1"/>
</dbReference>
<sequence>MKKIFALLLLSFFSTNLLVAAAPAKKLLLFSYTQKYRHKSIDVAKVAITQMANKKNYELEFSENPADFTTENLQRFDALIFVNPTGSNVFSDEQKAAFKGFINKGGGFVGIHAATDFCFEWEWYGKLVGAFFTNHPKIQEAKLNVVNRKHPSTKHLPKTFRYTDEWYNFKDFNKDVKVLLTIDESSYTGGNMGQFHPISWYHKYDGGKVFYTALGHRNECYTDELFMKHLLGGLEYVLK</sequence>
<evidence type="ECO:0000313" key="3">
    <source>
        <dbReference type="EMBL" id="MFD1630644.1"/>
    </source>
</evidence>
<feature type="chain" id="PRO_5047030349" evidence="1">
    <location>
        <begin position="21"/>
        <end position="239"/>
    </location>
</feature>
<keyword evidence="1" id="KW-0732">Signal</keyword>
<dbReference type="InterPro" id="IPR029010">
    <property type="entry name" value="ThuA-like"/>
</dbReference>
<evidence type="ECO:0000313" key="4">
    <source>
        <dbReference type="Proteomes" id="UP001597118"/>
    </source>
</evidence>
<reference evidence="4" key="1">
    <citation type="journal article" date="2019" name="Int. J. Syst. Evol. Microbiol.">
        <title>The Global Catalogue of Microorganisms (GCM) 10K type strain sequencing project: providing services to taxonomists for standard genome sequencing and annotation.</title>
        <authorList>
            <consortium name="The Broad Institute Genomics Platform"/>
            <consortium name="The Broad Institute Genome Sequencing Center for Infectious Disease"/>
            <person name="Wu L."/>
            <person name="Ma J."/>
        </authorList>
    </citation>
    <scope>NUCLEOTIDE SEQUENCE [LARGE SCALE GENOMIC DNA]</scope>
    <source>
        <strain evidence="4">CCUG 53762</strain>
    </source>
</reference>
<comment type="caution">
    <text evidence="3">The sequence shown here is derived from an EMBL/GenBank/DDBJ whole genome shotgun (WGS) entry which is preliminary data.</text>
</comment>